<keyword evidence="5 9" id="KW-0812">Transmembrane</keyword>
<feature type="transmembrane region" description="Helical" evidence="9">
    <location>
        <begin position="317"/>
        <end position="337"/>
    </location>
</feature>
<feature type="region of interest" description="Disordered" evidence="8">
    <location>
        <begin position="528"/>
        <end position="574"/>
    </location>
</feature>
<evidence type="ECO:0000256" key="8">
    <source>
        <dbReference type="SAM" id="MobiDB-lite"/>
    </source>
</evidence>
<proteinExistence type="inferred from homology"/>
<feature type="compositionally biased region" description="Basic and acidic residues" evidence="8">
    <location>
        <begin position="528"/>
        <end position="543"/>
    </location>
</feature>
<feature type="transmembrane region" description="Helical" evidence="9">
    <location>
        <begin position="183"/>
        <end position="204"/>
    </location>
</feature>
<dbReference type="PANTHER" id="PTHR42718">
    <property type="entry name" value="MAJOR FACILITATOR SUPERFAMILY MULTIDRUG TRANSPORTER MFSC"/>
    <property type="match status" value="1"/>
</dbReference>
<feature type="transmembrane region" description="Helical" evidence="9">
    <location>
        <begin position="284"/>
        <end position="305"/>
    </location>
</feature>
<keyword evidence="12" id="KW-1185">Reference proteome</keyword>
<accession>A0A1Y2D257</accession>
<feature type="transmembrane region" description="Helical" evidence="9">
    <location>
        <begin position="374"/>
        <end position="396"/>
    </location>
</feature>
<reference evidence="11 12" key="1">
    <citation type="submission" date="2016-08" db="EMBL/GenBank/DDBJ databases">
        <title>A Parts List for Fungal Cellulosomes Revealed by Comparative Genomics.</title>
        <authorList>
            <consortium name="DOE Joint Genome Institute"/>
            <person name="Haitjema C.H."/>
            <person name="Gilmore S.P."/>
            <person name="Henske J.K."/>
            <person name="Solomon K.V."/>
            <person name="De Groot R."/>
            <person name="Kuo A."/>
            <person name="Mondo S.J."/>
            <person name="Salamov A.A."/>
            <person name="Labutti K."/>
            <person name="Zhao Z."/>
            <person name="Chiniquy J."/>
            <person name="Barry K."/>
            <person name="Brewer H.M."/>
            <person name="Purvine S.O."/>
            <person name="Wright A.T."/>
            <person name="Boxma B."/>
            <person name="Van Alen T."/>
            <person name="Hackstein J.H."/>
            <person name="Baker S.E."/>
            <person name="Grigoriev I.V."/>
            <person name="O'Malley M.A."/>
        </authorList>
    </citation>
    <scope>NUCLEOTIDE SEQUENCE [LARGE SCALE GENOMIC DNA]</scope>
    <source>
        <strain evidence="11 12">G1</strain>
    </source>
</reference>
<dbReference type="CDD" id="cd17503">
    <property type="entry name" value="MFS_LmrB_MDR_like"/>
    <property type="match status" value="1"/>
</dbReference>
<dbReference type="EMBL" id="MCOG01000091">
    <property type="protein sequence ID" value="ORY53373.1"/>
    <property type="molecule type" value="Genomic_DNA"/>
</dbReference>
<evidence type="ECO:0000313" key="12">
    <source>
        <dbReference type="Proteomes" id="UP000193920"/>
    </source>
</evidence>
<feature type="transmembrane region" description="Helical" evidence="9">
    <location>
        <begin position="158"/>
        <end position="177"/>
    </location>
</feature>
<feature type="domain" description="Major facilitator superfamily (MFS) profile" evidence="10">
    <location>
        <begin position="31"/>
        <end position="479"/>
    </location>
</feature>
<evidence type="ECO:0000256" key="3">
    <source>
        <dbReference type="ARBA" id="ARBA00022448"/>
    </source>
</evidence>
<dbReference type="Pfam" id="PF07690">
    <property type="entry name" value="MFS_1"/>
    <property type="match status" value="1"/>
</dbReference>
<evidence type="ECO:0000313" key="11">
    <source>
        <dbReference type="EMBL" id="ORY53373.1"/>
    </source>
</evidence>
<keyword evidence="7 9" id="KW-0472">Membrane</keyword>
<dbReference type="PRINTS" id="PR01036">
    <property type="entry name" value="TCRTETB"/>
</dbReference>
<dbReference type="PANTHER" id="PTHR42718:SF9">
    <property type="entry name" value="MAJOR FACILITATOR SUPERFAMILY MULTIDRUG TRANSPORTER MFSC"/>
    <property type="match status" value="1"/>
</dbReference>
<comment type="similarity">
    <text evidence="2">Belongs to the major facilitator superfamily. EmrB family.</text>
</comment>
<feature type="transmembrane region" description="Helical" evidence="9">
    <location>
        <begin position="455"/>
        <end position="475"/>
    </location>
</feature>
<name>A0A1Y2D257_9FUNG</name>
<sequence>MGELKNNKNKEDKEMKVFQGKKVSEKQRSLILLNICITSIAGGIMATSLTTALPPIMNDLHIDVNTGQWLTSGFGLFLAIVTPFTSYLITRFKTKMLYCVSNLLFIVGLVICAVSYRFWQMMLGRIIQGCGTGLMMSMSQVIILSIYPPNKIGTAMGWYGFAFSVAPIIAPTLAGILVDTVGWRMIFVIASVVMGIAFIFALYVMENVLTTMNRKFDTISLIISAFSFGGITLAIGNVGKYDFVSYQVLLVLIIGLIATVVFIYRQLHQELPFLDLRILKDRKFRISTIATFVLQLTILGNAIIFPIYVQQIKHKSATISGLAILPGSIASAFLSPLAGKIYDKIGVKFLYFGGSLSLAISGLLIYFVNINTSIWVVSVINILRCCAIALFNMPVFTWGMGSIPKNRTSDATALNNSIRSVGGALGSALFVSVLTKVASIVGKSKENPDMFGFNVVYLIMSILGFMIVFIGIYGMRKAEKEDKAKAEIEASRALEEKNIDKKHVISDENTKSNSNNIDIVIDEIEKNTEGNKKINNNEEKSDSETVINDDSISDKSSENTTENNSEIDVIEKKE</sequence>
<dbReference type="GO" id="GO:0022857">
    <property type="term" value="F:transmembrane transporter activity"/>
    <property type="evidence" value="ECO:0007669"/>
    <property type="project" value="InterPro"/>
</dbReference>
<feature type="transmembrane region" description="Helical" evidence="9">
    <location>
        <begin position="96"/>
        <end position="119"/>
    </location>
</feature>
<dbReference type="AlphaFoldDB" id="A0A1Y2D257"/>
<evidence type="ECO:0000259" key="10">
    <source>
        <dbReference type="PROSITE" id="PS50850"/>
    </source>
</evidence>
<keyword evidence="6 9" id="KW-1133">Transmembrane helix</keyword>
<keyword evidence="3" id="KW-0813">Transport</keyword>
<feature type="transmembrane region" description="Helical" evidence="9">
    <location>
        <begin position="30"/>
        <end position="49"/>
    </location>
</feature>
<feature type="transmembrane region" description="Helical" evidence="9">
    <location>
        <begin position="69"/>
        <end position="89"/>
    </location>
</feature>
<evidence type="ECO:0000256" key="1">
    <source>
        <dbReference type="ARBA" id="ARBA00004651"/>
    </source>
</evidence>
<evidence type="ECO:0000256" key="9">
    <source>
        <dbReference type="SAM" id="Phobius"/>
    </source>
</evidence>
<evidence type="ECO:0000256" key="4">
    <source>
        <dbReference type="ARBA" id="ARBA00022475"/>
    </source>
</evidence>
<feature type="transmembrane region" description="Helical" evidence="9">
    <location>
        <begin position="417"/>
        <end position="435"/>
    </location>
</feature>
<feature type="transmembrane region" description="Helical" evidence="9">
    <location>
        <begin position="244"/>
        <end position="264"/>
    </location>
</feature>
<dbReference type="OrthoDB" id="5296287at2759"/>
<protein>
    <submittedName>
        <fullName evidence="11">MFS general substrate transporter</fullName>
    </submittedName>
</protein>
<evidence type="ECO:0000256" key="7">
    <source>
        <dbReference type="ARBA" id="ARBA00023136"/>
    </source>
</evidence>
<dbReference type="SUPFAM" id="SSF103473">
    <property type="entry name" value="MFS general substrate transporter"/>
    <property type="match status" value="1"/>
</dbReference>
<dbReference type="InterPro" id="IPR004638">
    <property type="entry name" value="EmrB-like"/>
</dbReference>
<keyword evidence="4" id="KW-1003">Cell membrane</keyword>
<dbReference type="NCBIfam" id="TIGR00711">
    <property type="entry name" value="efflux_EmrB"/>
    <property type="match status" value="1"/>
</dbReference>
<gene>
    <name evidence="11" type="ORF">LY90DRAFT_702612</name>
</gene>
<organism evidence="11 12">
    <name type="scientific">Neocallimastix californiae</name>
    <dbReference type="NCBI Taxonomy" id="1754190"/>
    <lineage>
        <taxon>Eukaryota</taxon>
        <taxon>Fungi</taxon>
        <taxon>Fungi incertae sedis</taxon>
        <taxon>Chytridiomycota</taxon>
        <taxon>Chytridiomycota incertae sedis</taxon>
        <taxon>Neocallimastigomycetes</taxon>
        <taxon>Neocallimastigales</taxon>
        <taxon>Neocallimastigaceae</taxon>
        <taxon>Neocallimastix</taxon>
    </lineage>
</organism>
<dbReference type="STRING" id="1754190.A0A1Y2D257"/>
<dbReference type="Gene3D" id="1.20.1720.10">
    <property type="entry name" value="Multidrug resistance protein D"/>
    <property type="match status" value="1"/>
</dbReference>
<dbReference type="PROSITE" id="PS50850">
    <property type="entry name" value="MFS"/>
    <property type="match status" value="1"/>
</dbReference>
<evidence type="ECO:0000256" key="2">
    <source>
        <dbReference type="ARBA" id="ARBA00008537"/>
    </source>
</evidence>
<evidence type="ECO:0000256" key="5">
    <source>
        <dbReference type="ARBA" id="ARBA00022692"/>
    </source>
</evidence>
<feature type="transmembrane region" description="Helical" evidence="9">
    <location>
        <begin position="125"/>
        <end position="146"/>
    </location>
</feature>
<comment type="subcellular location">
    <subcellularLocation>
        <location evidence="1">Cell membrane</location>
        <topology evidence="1">Multi-pass membrane protein</topology>
    </subcellularLocation>
</comment>
<dbReference type="InterPro" id="IPR020846">
    <property type="entry name" value="MFS_dom"/>
</dbReference>
<dbReference type="InterPro" id="IPR036259">
    <property type="entry name" value="MFS_trans_sf"/>
</dbReference>
<dbReference type="Proteomes" id="UP000193920">
    <property type="component" value="Unassembled WGS sequence"/>
</dbReference>
<evidence type="ECO:0000256" key="6">
    <source>
        <dbReference type="ARBA" id="ARBA00022989"/>
    </source>
</evidence>
<feature type="transmembrane region" description="Helical" evidence="9">
    <location>
        <begin position="216"/>
        <end position="238"/>
    </location>
</feature>
<dbReference type="InterPro" id="IPR011701">
    <property type="entry name" value="MFS"/>
</dbReference>
<comment type="caution">
    <text evidence="11">The sequence shown here is derived from an EMBL/GenBank/DDBJ whole genome shotgun (WGS) entry which is preliminary data.</text>
</comment>
<feature type="transmembrane region" description="Helical" evidence="9">
    <location>
        <begin position="349"/>
        <end position="368"/>
    </location>
</feature>
<dbReference type="GO" id="GO:0005886">
    <property type="term" value="C:plasma membrane"/>
    <property type="evidence" value="ECO:0007669"/>
    <property type="project" value="UniProtKB-SubCell"/>
</dbReference>
<dbReference type="Gene3D" id="1.20.1250.20">
    <property type="entry name" value="MFS general substrate transporter like domains"/>
    <property type="match status" value="1"/>
</dbReference>